<evidence type="ECO:0000256" key="3">
    <source>
        <dbReference type="ARBA" id="ARBA00008025"/>
    </source>
</evidence>
<name>A0ABN7VR11_GIGMA</name>
<evidence type="ECO:0000256" key="2">
    <source>
        <dbReference type="ARBA" id="ARBA00007447"/>
    </source>
</evidence>
<dbReference type="Proteomes" id="UP000789901">
    <property type="component" value="Unassembled WGS sequence"/>
</dbReference>
<keyword evidence="13" id="KW-1185">Reference proteome</keyword>
<feature type="domain" description="Peptidase A1" evidence="11">
    <location>
        <begin position="121"/>
        <end position="423"/>
    </location>
</feature>
<feature type="chain" id="PRO_5047085328" evidence="8">
    <location>
        <begin position="20"/>
        <end position="536"/>
    </location>
</feature>
<organism evidence="12 13">
    <name type="scientific">Gigaspora margarita</name>
    <dbReference type="NCBI Taxonomy" id="4874"/>
    <lineage>
        <taxon>Eukaryota</taxon>
        <taxon>Fungi</taxon>
        <taxon>Fungi incertae sedis</taxon>
        <taxon>Mucoromycota</taxon>
        <taxon>Glomeromycotina</taxon>
        <taxon>Glomeromycetes</taxon>
        <taxon>Diversisporales</taxon>
        <taxon>Gigasporaceae</taxon>
        <taxon>Gigaspora</taxon>
    </lineage>
</organism>
<feature type="non-terminal residue" evidence="12">
    <location>
        <position position="536"/>
    </location>
</feature>
<keyword evidence="5" id="KW-0472">Membrane</keyword>
<evidence type="ECO:0000313" key="13">
    <source>
        <dbReference type="Proteomes" id="UP000789901"/>
    </source>
</evidence>
<dbReference type="InterPro" id="IPR042855">
    <property type="entry name" value="V_SNARE_CC"/>
</dbReference>
<dbReference type="PANTHER" id="PTHR47966">
    <property type="entry name" value="BETA-SITE APP-CLEAVING ENZYME, ISOFORM A-RELATED"/>
    <property type="match status" value="1"/>
</dbReference>
<dbReference type="CDD" id="cd05471">
    <property type="entry name" value="pepsin_like"/>
    <property type="match status" value="1"/>
</dbReference>
<feature type="domain" description="V-SNARE coiled-coil homology" evidence="10">
    <location>
        <begin position="484"/>
        <end position="536"/>
    </location>
</feature>
<dbReference type="CDD" id="cd14824">
    <property type="entry name" value="Longin"/>
    <property type="match status" value="1"/>
</dbReference>
<dbReference type="PROSITE" id="PS50859">
    <property type="entry name" value="LONGIN"/>
    <property type="match status" value="1"/>
</dbReference>
<evidence type="ECO:0000256" key="7">
    <source>
        <dbReference type="RuleBase" id="RU000454"/>
    </source>
</evidence>
<keyword evidence="6" id="KW-0175">Coiled coil</keyword>
<dbReference type="InterPro" id="IPR011012">
    <property type="entry name" value="Longin-like_dom_sf"/>
</dbReference>
<keyword evidence="4 7" id="KW-0064">Aspartyl protease</keyword>
<dbReference type="InterPro" id="IPR021109">
    <property type="entry name" value="Peptidase_aspartic_dom_sf"/>
</dbReference>
<evidence type="ECO:0000259" key="9">
    <source>
        <dbReference type="PROSITE" id="PS50859"/>
    </source>
</evidence>
<dbReference type="Gene3D" id="2.40.70.10">
    <property type="entry name" value="Acid Proteases"/>
    <property type="match status" value="2"/>
</dbReference>
<dbReference type="InterPro" id="IPR010908">
    <property type="entry name" value="Longin_dom"/>
</dbReference>
<feature type="domain" description="Longin" evidence="9">
    <location>
        <begin position="399"/>
        <end position="478"/>
    </location>
</feature>
<dbReference type="SUPFAM" id="SSF50630">
    <property type="entry name" value="Acid proteases"/>
    <property type="match status" value="1"/>
</dbReference>
<proteinExistence type="inferred from homology"/>
<dbReference type="PRINTS" id="PR00792">
    <property type="entry name" value="PEPSIN"/>
</dbReference>
<dbReference type="InterPro" id="IPR001969">
    <property type="entry name" value="Aspartic_peptidase_AS"/>
</dbReference>
<evidence type="ECO:0000256" key="5">
    <source>
        <dbReference type="ARBA" id="ARBA00023136"/>
    </source>
</evidence>
<keyword evidence="7" id="KW-0645">Protease</keyword>
<comment type="caution">
    <text evidence="12">The sequence shown here is derived from an EMBL/GenBank/DDBJ whole genome shotgun (WGS) entry which is preliminary data.</text>
</comment>
<evidence type="ECO:0000256" key="1">
    <source>
        <dbReference type="ARBA" id="ARBA00004308"/>
    </source>
</evidence>
<dbReference type="Gene3D" id="1.20.5.110">
    <property type="match status" value="1"/>
</dbReference>
<dbReference type="Gene3D" id="2.60.40.1960">
    <property type="match status" value="1"/>
</dbReference>
<keyword evidence="7" id="KW-0378">Hydrolase</keyword>
<comment type="subcellular location">
    <subcellularLocation>
        <location evidence="1">Endomembrane system</location>
    </subcellularLocation>
</comment>
<dbReference type="PROSITE" id="PS50892">
    <property type="entry name" value="V_SNARE"/>
    <property type="match status" value="1"/>
</dbReference>
<dbReference type="SUPFAM" id="SSF64356">
    <property type="entry name" value="SNARE-like"/>
    <property type="match status" value="1"/>
</dbReference>
<dbReference type="PROSITE" id="PS00141">
    <property type="entry name" value="ASP_PROTEASE"/>
    <property type="match status" value="1"/>
</dbReference>
<dbReference type="Pfam" id="PF00026">
    <property type="entry name" value="Asp"/>
    <property type="match status" value="1"/>
</dbReference>
<dbReference type="InterPro" id="IPR033121">
    <property type="entry name" value="PEPTIDASE_A1"/>
</dbReference>
<dbReference type="Pfam" id="PF00957">
    <property type="entry name" value="Synaptobrevin"/>
    <property type="match status" value="1"/>
</dbReference>
<evidence type="ECO:0000259" key="11">
    <source>
        <dbReference type="PROSITE" id="PS51767"/>
    </source>
</evidence>
<comment type="similarity">
    <text evidence="3">Belongs to the synaptobrevin family.</text>
</comment>
<dbReference type="InterPro" id="IPR001461">
    <property type="entry name" value="Aspartic_peptidase_A1"/>
</dbReference>
<accession>A0ABN7VR11</accession>
<dbReference type="EMBL" id="CAJVQB010020428">
    <property type="protein sequence ID" value="CAG8794414.1"/>
    <property type="molecule type" value="Genomic_DNA"/>
</dbReference>
<evidence type="ECO:0000256" key="6">
    <source>
        <dbReference type="PROSITE-ProRule" id="PRU00290"/>
    </source>
</evidence>
<keyword evidence="8" id="KW-0732">Signal</keyword>
<reference evidence="12 13" key="1">
    <citation type="submission" date="2021-06" db="EMBL/GenBank/DDBJ databases">
        <authorList>
            <person name="Kallberg Y."/>
            <person name="Tangrot J."/>
            <person name="Rosling A."/>
        </authorList>
    </citation>
    <scope>NUCLEOTIDE SEQUENCE [LARGE SCALE GENOMIC DNA]</scope>
    <source>
        <strain evidence="12 13">120-4 pot B 10/14</strain>
    </source>
</reference>
<sequence length="536" mass="59601">MKLSFLFIISVITINSICAYPNNKQLHTINLVKRANVATNYTNAIEKAKYLRQEAINKYSNYKDLNSTSSEITKISSIIAKGTLPNIASLSNGAISGNILSKSEEGQCTLYIKDINQDVDYYAEIIVGNQRFSILLDTGSSNLWIPNKNCTSASCQNHNRFDSNKSPTFKSEGNQWSILYGTGSASGVTGIDDIKIGKFTANSQTFGLADAVSDDFLPLQPDGILGMAFDNLNTMDNGAPTLISTLIKQKKMNPLFSFHFQHYYDFDDQGTLTLGGVDESKFDGKITYNPVISEIGLWIIVLDEALVNNNSTLSAVRPAIIDTGNSLLIVPLNDAAEIHKQIPGSEFDSQGNVYIIPCDTTAVVSLVFGGVEYKIPPRDLIAFPMSDNQCQNMKIYFITIFSTENEESVNLTGEYELTGFGFFQRGSVQEFMKFFSKTVAERTRPGQRLSVEENTEGLAGVIICDNEYLQRIALSLLNPKEADQIINVQEQLDETRQFMNKTIESLLQCGEKLDELFDRSQEISFQSKAFYKQARK</sequence>
<gene>
    <name evidence="12" type="ORF">GMARGA_LOCUS21774</name>
</gene>
<protein>
    <submittedName>
        <fullName evidence="12">37053_t:CDS:1</fullName>
    </submittedName>
</protein>
<feature type="signal peptide" evidence="8">
    <location>
        <begin position="1"/>
        <end position="19"/>
    </location>
</feature>
<evidence type="ECO:0000256" key="8">
    <source>
        <dbReference type="SAM" id="SignalP"/>
    </source>
</evidence>
<dbReference type="PANTHER" id="PTHR47966:SF75">
    <property type="entry name" value="ENDOPEPTIDASE (CTSD), PUTATIVE (AFU_ORTHOLOGUE AFUA_4G07040)-RELATED"/>
    <property type="match status" value="1"/>
</dbReference>
<comment type="similarity">
    <text evidence="2 7">Belongs to the peptidase A1 family.</text>
</comment>
<evidence type="ECO:0000313" key="12">
    <source>
        <dbReference type="EMBL" id="CAG8794414.1"/>
    </source>
</evidence>
<dbReference type="InterPro" id="IPR034164">
    <property type="entry name" value="Pepsin-like_dom"/>
</dbReference>
<evidence type="ECO:0000256" key="4">
    <source>
        <dbReference type="ARBA" id="ARBA00022750"/>
    </source>
</evidence>
<dbReference type="PROSITE" id="PS51767">
    <property type="entry name" value="PEPTIDASE_A1"/>
    <property type="match status" value="1"/>
</dbReference>
<evidence type="ECO:0000259" key="10">
    <source>
        <dbReference type="PROSITE" id="PS50892"/>
    </source>
</evidence>
<dbReference type="SUPFAM" id="SSF58038">
    <property type="entry name" value="SNARE fusion complex"/>
    <property type="match status" value="1"/>
</dbReference>